<evidence type="ECO:0000313" key="3">
    <source>
        <dbReference type="EMBL" id="TQD71652.1"/>
    </source>
</evidence>
<accession>A0A540KCI7</accession>
<feature type="region of interest" description="Disordered" evidence="1">
    <location>
        <begin position="72"/>
        <end position="91"/>
    </location>
</feature>
<protein>
    <recommendedName>
        <fullName evidence="6">Extensin domain-containing protein</fullName>
    </recommendedName>
</protein>
<evidence type="ECO:0000313" key="4">
    <source>
        <dbReference type="EMBL" id="TQD72313.1"/>
    </source>
</evidence>
<gene>
    <name evidence="4" type="ORF">C1H46_042159</name>
    <name evidence="3" type="ORF">C1H46_042821</name>
</gene>
<evidence type="ECO:0008006" key="6">
    <source>
        <dbReference type="Google" id="ProtNLM"/>
    </source>
</evidence>
<keyword evidence="5" id="KW-1185">Reference proteome</keyword>
<keyword evidence="2" id="KW-0732">Signal</keyword>
<dbReference type="AlphaFoldDB" id="A0A540KCI7"/>
<comment type="caution">
    <text evidence="3">The sequence shown here is derived from an EMBL/GenBank/DDBJ whole genome shotgun (WGS) entry which is preliminary data.</text>
</comment>
<sequence>MSSAAKMGAVVLWLLLISNAFVLHSSDPHHGNCRYRRMSPPPPLKPKHKPHPPPGTPPPPAWFYFYSPPPPSPPYSPHHSGQVLENVEGHT</sequence>
<feature type="chain" id="PRO_5036135708" description="Extensin domain-containing protein" evidence="2">
    <location>
        <begin position="21"/>
        <end position="91"/>
    </location>
</feature>
<feature type="region of interest" description="Disordered" evidence="1">
    <location>
        <begin position="29"/>
        <end position="55"/>
    </location>
</feature>
<evidence type="ECO:0000313" key="5">
    <source>
        <dbReference type="Proteomes" id="UP000315295"/>
    </source>
</evidence>
<name>A0A540KCI7_MALBA</name>
<feature type="signal peptide" evidence="2">
    <location>
        <begin position="1"/>
        <end position="20"/>
    </location>
</feature>
<dbReference type="Proteomes" id="UP000315295">
    <property type="component" value="Unassembled WGS sequence"/>
</dbReference>
<proteinExistence type="predicted"/>
<dbReference type="EMBL" id="VIEB01001422">
    <property type="protein sequence ID" value="TQD72313.1"/>
    <property type="molecule type" value="Genomic_DNA"/>
</dbReference>
<organism evidence="3 5">
    <name type="scientific">Malus baccata</name>
    <name type="common">Siberian crab apple</name>
    <name type="synonym">Pyrus baccata</name>
    <dbReference type="NCBI Taxonomy" id="106549"/>
    <lineage>
        <taxon>Eukaryota</taxon>
        <taxon>Viridiplantae</taxon>
        <taxon>Streptophyta</taxon>
        <taxon>Embryophyta</taxon>
        <taxon>Tracheophyta</taxon>
        <taxon>Spermatophyta</taxon>
        <taxon>Magnoliopsida</taxon>
        <taxon>eudicotyledons</taxon>
        <taxon>Gunneridae</taxon>
        <taxon>Pentapetalae</taxon>
        <taxon>rosids</taxon>
        <taxon>fabids</taxon>
        <taxon>Rosales</taxon>
        <taxon>Rosaceae</taxon>
        <taxon>Amygdaloideae</taxon>
        <taxon>Maleae</taxon>
        <taxon>Malus</taxon>
    </lineage>
</organism>
<dbReference type="EMBL" id="VIEB01001517">
    <property type="protein sequence ID" value="TQD71652.1"/>
    <property type="molecule type" value="Genomic_DNA"/>
</dbReference>
<reference evidence="3 5" key="1">
    <citation type="journal article" date="2019" name="G3 (Bethesda)">
        <title>Sequencing of a Wild Apple (Malus baccata) Genome Unravels the Differences Between Cultivated and Wild Apple Species Regarding Disease Resistance and Cold Tolerance.</title>
        <authorList>
            <person name="Chen X."/>
        </authorList>
    </citation>
    <scope>NUCLEOTIDE SEQUENCE [LARGE SCALE GENOMIC DNA]</scope>
    <source>
        <strain evidence="5">cv. Shandingzi</strain>
        <tissue evidence="3">Leaves</tissue>
    </source>
</reference>
<evidence type="ECO:0000256" key="1">
    <source>
        <dbReference type="SAM" id="MobiDB-lite"/>
    </source>
</evidence>
<evidence type="ECO:0000256" key="2">
    <source>
        <dbReference type="SAM" id="SignalP"/>
    </source>
</evidence>